<evidence type="ECO:0000313" key="6">
    <source>
        <dbReference type="EMBL" id="BCA28674.1"/>
    </source>
</evidence>
<evidence type="ECO:0000256" key="4">
    <source>
        <dbReference type="ARBA" id="ARBA00023163"/>
    </source>
</evidence>
<dbReference type="Proteomes" id="UP000501237">
    <property type="component" value="Chromosome"/>
</dbReference>
<gene>
    <name evidence="6" type="ORF">PtoMrB4_26510</name>
</gene>
<evidence type="ECO:0000256" key="2">
    <source>
        <dbReference type="ARBA" id="ARBA00023015"/>
    </source>
</evidence>
<keyword evidence="3" id="KW-0238">DNA-binding</keyword>
<dbReference type="AlphaFoldDB" id="A0A679GRH7"/>
<dbReference type="KEGG" id="poj:PtoMrB4_26510"/>
<dbReference type="InterPro" id="IPR005119">
    <property type="entry name" value="LysR_subst-bd"/>
</dbReference>
<dbReference type="PRINTS" id="PR00039">
    <property type="entry name" value="HTHLYSR"/>
</dbReference>
<comment type="similarity">
    <text evidence="1">Belongs to the LysR transcriptional regulatory family.</text>
</comment>
<evidence type="ECO:0000313" key="7">
    <source>
        <dbReference type="Proteomes" id="UP000501237"/>
    </source>
</evidence>
<dbReference type="Pfam" id="PF03466">
    <property type="entry name" value="LysR_substrate"/>
    <property type="match status" value="1"/>
</dbReference>
<dbReference type="InterPro" id="IPR036388">
    <property type="entry name" value="WH-like_DNA-bd_sf"/>
</dbReference>
<dbReference type="InterPro" id="IPR058163">
    <property type="entry name" value="LysR-type_TF_proteobact-type"/>
</dbReference>
<dbReference type="SUPFAM" id="SSF46785">
    <property type="entry name" value="Winged helix' DNA-binding domain"/>
    <property type="match status" value="1"/>
</dbReference>
<dbReference type="RefSeq" id="WP_172433550.1">
    <property type="nucleotide sequence ID" value="NZ_AP022642.1"/>
</dbReference>
<dbReference type="PANTHER" id="PTHR30537:SF79">
    <property type="entry name" value="TRANSCRIPTIONAL REGULATOR-RELATED"/>
    <property type="match status" value="1"/>
</dbReference>
<evidence type="ECO:0000256" key="3">
    <source>
        <dbReference type="ARBA" id="ARBA00023125"/>
    </source>
</evidence>
<dbReference type="Gene3D" id="1.10.10.10">
    <property type="entry name" value="Winged helix-like DNA-binding domain superfamily/Winged helix DNA-binding domain"/>
    <property type="match status" value="1"/>
</dbReference>
<evidence type="ECO:0000256" key="1">
    <source>
        <dbReference type="ARBA" id="ARBA00009437"/>
    </source>
</evidence>
<dbReference type="EMBL" id="AP022642">
    <property type="protein sequence ID" value="BCA28674.1"/>
    <property type="molecule type" value="Genomic_DNA"/>
</dbReference>
<name>A0A679GRH7_9GAMM</name>
<dbReference type="PROSITE" id="PS50931">
    <property type="entry name" value="HTH_LYSR"/>
    <property type="match status" value="1"/>
</dbReference>
<dbReference type="PANTHER" id="PTHR30537">
    <property type="entry name" value="HTH-TYPE TRANSCRIPTIONAL REGULATOR"/>
    <property type="match status" value="1"/>
</dbReference>
<proteinExistence type="inferred from homology"/>
<reference evidence="6 7" key="1">
    <citation type="journal article" date="2020" name="Microbiol. Resour. Announc.">
        <title>Complete genome sequence of Pseudomonas otitidis strain MrB4, isolated from Lake Biwa in Japan.</title>
        <authorList>
            <person name="Miyazaki K."/>
            <person name="Hase E."/>
            <person name="Maruya T."/>
        </authorList>
    </citation>
    <scope>NUCLEOTIDE SEQUENCE [LARGE SCALE GENOMIC DNA]</scope>
    <source>
        <strain evidence="6 7">MrB4</strain>
    </source>
</reference>
<dbReference type="GO" id="GO:0006351">
    <property type="term" value="P:DNA-templated transcription"/>
    <property type="evidence" value="ECO:0007669"/>
    <property type="project" value="TreeGrafter"/>
</dbReference>
<organism evidence="6 7">
    <name type="scientific">Metapseudomonas otitidis</name>
    <dbReference type="NCBI Taxonomy" id="319939"/>
    <lineage>
        <taxon>Bacteria</taxon>
        <taxon>Pseudomonadati</taxon>
        <taxon>Pseudomonadota</taxon>
        <taxon>Gammaproteobacteria</taxon>
        <taxon>Pseudomonadales</taxon>
        <taxon>Pseudomonadaceae</taxon>
        <taxon>Metapseudomonas</taxon>
    </lineage>
</organism>
<accession>A0A679GRH7</accession>
<dbReference type="GO" id="GO:0003700">
    <property type="term" value="F:DNA-binding transcription factor activity"/>
    <property type="evidence" value="ECO:0007669"/>
    <property type="project" value="InterPro"/>
</dbReference>
<sequence>MSDLPPLPALRSFEAVARLGSVTRAARELHVTHSAVSQQLRQLEDALGVALLVREGRGLRVSEAGRLYALQIRRTLVEMAEATRRVKAPPQAGTVTVAVLPSFGRAWLVPRLPDFQRRHPGIHLRLLASLEVVHLGDSAADLGIRMGDGQWDGVEARLLLRDEWVPVAAPFFNGGLLPQEPDAIVAGASLFCSESWQAWCQQAGVAPPARSGLECNDSNLVLEAARLGQGVALERRSLVQDAIVRGELVQLGNVTAPYPFPYWLVWPRQRPLSALAQAFVTWLQAQAADGAA</sequence>
<dbReference type="GO" id="GO:0043565">
    <property type="term" value="F:sequence-specific DNA binding"/>
    <property type="evidence" value="ECO:0007669"/>
    <property type="project" value="TreeGrafter"/>
</dbReference>
<dbReference type="InterPro" id="IPR036390">
    <property type="entry name" value="WH_DNA-bd_sf"/>
</dbReference>
<keyword evidence="4" id="KW-0804">Transcription</keyword>
<keyword evidence="2" id="KW-0805">Transcription regulation</keyword>
<dbReference type="SUPFAM" id="SSF53850">
    <property type="entry name" value="Periplasmic binding protein-like II"/>
    <property type="match status" value="1"/>
</dbReference>
<dbReference type="FunFam" id="1.10.10.10:FF:000001">
    <property type="entry name" value="LysR family transcriptional regulator"/>
    <property type="match status" value="1"/>
</dbReference>
<dbReference type="Gene3D" id="3.40.190.10">
    <property type="entry name" value="Periplasmic binding protein-like II"/>
    <property type="match status" value="2"/>
</dbReference>
<dbReference type="Pfam" id="PF00126">
    <property type="entry name" value="HTH_1"/>
    <property type="match status" value="1"/>
</dbReference>
<dbReference type="GeneID" id="57397868"/>
<dbReference type="CDD" id="cd08432">
    <property type="entry name" value="PBP2_GcdR_TrpI_HvrB_AmpR_like"/>
    <property type="match status" value="1"/>
</dbReference>
<feature type="domain" description="HTH lysR-type" evidence="5">
    <location>
        <begin position="5"/>
        <end position="62"/>
    </location>
</feature>
<protein>
    <submittedName>
        <fullName evidence="6">Transcriptional regulator</fullName>
    </submittedName>
</protein>
<evidence type="ECO:0000259" key="5">
    <source>
        <dbReference type="PROSITE" id="PS50931"/>
    </source>
</evidence>
<dbReference type="InterPro" id="IPR000847">
    <property type="entry name" value="LysR_HTH_N"/>
</dbReference>